<keyword evidence="3" id="KW-1185">Reference proteome</keyword>
<proteinExistence type="predicted"/>
<dbReference type="PROSITE" id="PS50902">
    <property type="entry name" value="FLAVODOXIN_LIKE"/>
    <property type="match status" value="1"/>
</dbReference>
<comment type="caution">
    <text evidence="2">The sequence shown here is derived from an EMBL/GenBank/DDBJ whole genome shotgun (WGS) entry which is preliminary data.</text>
</comment>
<sequence>MTAYIVYESMFGNTAGLAEAVATGVATCLPVELVEVGDAPMIRDLQVELLIVGAPTHVFGLSRPRTRDEAVERAGQVISDGRLMRDWIDSRSALSLSVATFDTHVAPPIPGSAARTMARLLTRRGCTLVADPMSFHVGGTDGPVVYGELERATEWGASVARRVGLQPSPA</sequence>
<dbReference type="PROSITE" id="PS00201">
    <property type="entry name" value="FLAVODOXIN"/>
    <property type="match status" value="1"/>
</dbReference>
<reference evidence="2 3" key="1">
    <citation type="submission" date="2021-04" db="EMBL/GenBank/DDBJ databases">
        <title>Ruania sp. nov., isolated from sandy soil of mangrove forest.</title>
        <authorList>
            <person name="Ge X."/>
            <person name="Huang R."/>
            <person name="Liu W."/>
        </authorList>
    </citation>
    <scope>NUCLEOTIDE SEQUENCE [LARGE SCALE GENOMIC DNA]</scope>
    <source>
        <strain evidence="2 3">N2-46</strain>
    </source>
</reference>
<dbReference type="Gene3D" id="3.40.50.360">
    <property type="match status" value="1"/>
</dbReference>
<dbReference type="Proteomes" id="UP000826651">
    <property type="component" value="Unassembled WGS sequence"/>
</dbReference>
<evidence type="ECO:0000313" key="3">
    <source>
        <dbReference type="Proteomes" id="UP000826651"/>
    </source>
</evidence>
<gene>
    <name evidence="2" type="ORF">KCQ71_00760</name>
</gene>
<dbReference type="InterPro" id="IPR001226">
    <property type="entry name" value="Flavodoxin_CS"/>
</dbReference>
<dbReference type="SUPFAM" id="SSF52218">
    <property type="entry name" value="Flavoproteins"/>
    <property type="match status" value="1"/>
</dbReference>
<feature type="domain" description="Flavodoxin-like" evidence="1">
    <location>
        <begin position="3"/>
        <end position="160"/>
    </location>
</feature>
<dbReference type="RefSeq" id="WP_223401747.1">
    <property type="nucleotide sequence ID" value="NZ_JAGSHT010000001.1"/>
</dbReference>
<organism evidence="2 3">
    <name type="scientific">Occultella gossypii</name>
    <dbReference type="NCBI Taxonomy" id="2800820"/>
    <lineage>
        <taxon>Bacteria</taxon>
        <taxon>Bacillati</taxon>
        <taxon>Actinomycetota</taxon>
        <taxon>Actinomycetes</taxon>
        <taxon>Micrococcales</taxon>
        <taxon>Ruaniaceae</taxon>
        <taxon>Occultella</taxon>
    </lineage>
</organism>
<dbReference type="InterPro" id="IPR029039">
    <property type="entry name" value="Flavoprotein-like_sf"/>
</dbReference>
<accession>A0ABS7S3J0</accession>
<name>A0ABS7S3J0_9MICO</name>
<evidence type="ECO:0000313" key="2">
    <source>
        <dbReference type="EMBL" id="MBZ2194667.1"/>
    </source>
</evidence>
<protein>
    <submittedName>
        <fullName evidence="2">Flavodoxin/nitric oxide synthase</fullName>
    </submittedName>
</protein>
<evidence type="ECO:0000259" key="1">
    <source>
        <dbReference type="PROSITE" id="PS50902"/>
    </source>
</evidence>
<dbReference type="InterPro" id="IPR008254">
    <property type="entry name" value="Flavodoxin/NO_synth"/>
</dbReference>
<dbReference type="EMBL" id="JAGSHT010000001">
    <property type="protein sequence ID" value="MBZ2194667.1"/>
    <property type="molecule type" value="Genomic_DNA"/>
</dbReference>